<dbReference type="Proteomes" id="UP000191040">
    <property type="component" value="Chromosome I"/>
</dbReference>
<gene>
    <name evidence="2" type="ORF">SAMN06295964_0795</name>
</gene>
<reference evidence="3" key="1">
    <citation type="submission" date="2017-02" db="EMBL/GenBank/DDBJ databases">
        <authorList>
            <person name="Varghese N."/>
            <person name="Submissions S."/>
        </authorList>
    </citation>
    <scope>NUCLEOTIDE SEQUENCE [LARGE SCALE GENOMIC DNA]</scope>
    <source>
        <strain evidence="3">9H-4</strain>
    </source>
</reference>
<dbReference type="AlphaFoldDB" id="A0A1T4YTE9"/>
<name>A0A1T4YTE9_9ACTN</name>
<dbReference type="InterPro" id="IPR029044">
    <property type="entry name" value="Nucleotide-diphossugar_trans"/>
</dbReference>
<dbReference type="STRING" id="1736691.SAMN06295964_0795"/>
<dbReference type="OrthoDB" id="9771846at2"/>
<accession>A0A1T4YTE9</accession>
<dbReference type="CDD" id="cd04186">
    <property type="entry name" value="GT_2_like_c"/>
    <property type="match status" value="1"/>
</dbReference>
<dbReference type="Gene3D" id="3.90.550.10">
    <property type="entry name" value="Spore Coat Polysaccharide Biosynthesis Protein SpsA, Chain A"/>
    <property type="match status" value="1"/>
</dbReference>
<evidence type="ECO:0000259" key="1">
    <source>
        <dbReference type="Pfam" id="PF00535"/>
    </source>
</evidence>
<feature type="domain" description="Glycosyltransferase 2-like" evidence="1">
    <location>
        <begin position="8"/>
        <end position="127"/>
    </location>
</feature>
<dbReference type="Pfam" id="PF00535">
    <property type="entry name" value="Glycos_transf_2"/>
    <property type="match status" value="1"/>
</dbReference>
<sequence>MSTADLAIVIVTYNSADWVGRCLDSLPAALGDLTAELVVVDNASADGSAEVVERHAPHARLLRNDANVGFARAVNQGAAASAAPWVLMLNPDMDARPGSLAELVDFARRHPEHGMYGGRTLTTEGDLEPSSCWGLPSLWSTFCFASGLSTAFGHSTLFDPESLGRWPRDTVREVGMITGCLLLVERGLWNRLGGFDERYFVYGEDADLSARARALGARPVIDPAVEVVHAVGRSSEGTAGSKPLLLAGKITYARTHHGRGAVLGVGLLRAGVGLRALGSRLTGRGAKWLATWRRRDEWWNGFPGEAR</sequence>
<dbReference type="RefSeq" id="WP_078698947.1">
    <property type="nucleotide sequence ID" value="NZ_LT796768.1"/>
</dbReference>
<protein>
    <recommendedName>
        <fullName evidence="1">Glycosyltransferase 2-like domain-containing protein</fullName>
    </recommendedName>
</protein>
<dbReference type="SUPFAM" id="SSF53448">
    <property type="entry name" value="Nucleotide-diphospho-sugar transferases"/>
    <property type="match status" value="1"/>
</dbReference>
<dbReference type="PANTHER" id="PTHR43179">
    <property type="entry name" value="RHAMNOSYLTRANSFERASE WBBL"/>
    <property type="match status" value="1"/>
</dbReference>
<evidence type="ECO:0000313" key="2">
    <source>
        <dbReference type="EMBL" id="SKB04996.1"/>
    </source>
</evidence>
<evidence type="ECO:0000313" key="3">
    <source>
        <dbReference type="Proteomes" id="UP000191040"/>
    </source>
</evidence>
<proteinExistence type="predicted"/>
<dbReference type="InterPro" id="IPR001173">
    <property type="entry name" value="Glyco_trans_2-like"/>
</dbReference>
<dbReference type="PANTHER" id="PTHR43179:SF7">
    <property type="entry name" value="RHAMNOSYLTRANSFERASE WBBL"/>
    <property type="match status" value="1"/>
</dbReference>
<dbReference type="EMBL" id="LT796768">
    <property type="protein sequence ID" value="SKB04996.1"/>
    <property type="molecule type" value="Genomic_DNA"/>
</dbReference>
<keyword evidence="3" id="KW-1185">Reference proteome</keyword>
<organism evidence="2 3">
    <name type="scientific">Aeromicrobium choanae</name>
    <dbReference type="NCBI Taxonomy" id="1736691"/>
    <lineage>
        <taxon>Bacteria</taxon>
        <taxon>Bacillati</taxon>
        <taxon>Actinomycetota</taxon>
        <taxon>Actinomycetes</taxon>
        <taxon>Propionibacteriales</taxon>
        <taxon>Nocardioidaceae</taxon>
        <taxon>Aeromicrobium</taxon>
    </lineage>
</organism>